<dbReference type="Proteomes" id="UP000242287">
    <property type="component" value="Unassembled WGS sequence"/>
</dbReference>
<feature type="non-terminal residue" evidence="1">
    <location>
        <position position="1"/>
    </location>
</feature>
<keyword evidence="2" id="KW-1185">Reference proteome</keyword>
<dbReference type="OrthoDB" id="2748218at2759"/>
<proteinExistence type="predicted"/>
<protein>
    <submittedName>
        <fullName evidence="1">Uncharacterized protein</fullName>
    </submittedName>
</protein>
<evidence type="ECO:0000313" key="2">
    <source>
        <dbReference type="Proteomes" id="UP000242287"/>
    </source>
</evidence>
<accession>A0A2A9NMP8</accession>
<gene>
    <name evidence="1" type="ORF">AMATHDRAFT_144724</name>
</gene>
<dbReference type="AlphaFoldDB" id="A0A2A9NMP8"/>
<organism evidence="1 2">
    <name type="scientific">Amanita thiersii Skay4041</name>
    <dbReference type="NCBI Taxonomy" id="703135"/>
    <lineage>
        <taxon>Eukaryota</taxon>
        <taxon>Fungi</taxon>
        <taxon>Dikarya</taxon>
        <taxon>Basidiomycota</taxon>
        <taxon>Agaricomycotina</taxon>
        <taxon>Agaricomycetes</taxon>
        <taxon>Agaricomycetidae</taxon>
        <taxon>Agaricales</taxon>
        <taxon>Pluteineae</taxon>
        <taxon>Amanitaceae</taxon>
        <taxon>Amanita</taxon>
    </lineage>
</organism>
<dbReference type="EMBL" id="KZ302000">
    <property type="protein sequence ID" value="PFH50594.1"/>
    <property type="molecule type" value="Genomic_DNA"/>
</dbReference>
<evidence type="ECO:0000313" key="1">
    <source>
        <dbReference type="EMBL" id="PFH50594.1"/>
    </source>
</evidence>
<sequence>NRLQPSPMDVATFYLNQHDITQAIEHIVYAHIHTPFPGKIKLVGEDYVLNGIRKDWAYGQRLTLTWGGQVIQPCSHKWIFEFEAITGPRIT</sequence>
<reference evidence="1 2" key="1">
    <citation type="submission" date="2014-02" db="EMBL/GenBank/DDBJ databases">
        <title>Transposable element dynamics among asymbiotic and ectomycorrhizal Amanita fungi.</title>
        <authorList>
            <consortium name="DOE Joint Genome Institute"/>
            <person name="Hess J."/>
            <person name="Skrede I."/>
            <person name="Wolfe B."/>
            <person name="LaButti K."/>
            <person name="Ohm R.A."/>
            <person name="Grigoriev I.V."/>
            <person name="Pringle A."/>
        </authorList>
    </citation>
    <scope>NUCLEOTIDE SEQUENCE [LARGE SCALE GENOMIC DNA]</scope>
    <source>
        <strain evidence="1 2">SKay4041</strain>
    </source>
</reference>
<name>A0A2A9NMP8_9AGAR</name>